<dbReference type="Proteomes" id="UP000619788">
    <property type="component" value="Unassembled WGS sequence"/>
</dbReference>
<accession>A0A8J3SMN0</accession>
<gene>
    <name evidence="1" type="ORF">Psi01_60060</name>
</gene>
<proteinExistence type="predicted"/>
<comment type="caution">
    <text evidence="1">The sequence shown here is derived from an EMBL/GenBank/DDBJ whole genome shotgun (WGS) entry which is preliminary data.</text>
</comment>
<evidence type="ECO:0000313" key="1">
    <source>
        <dbReference type="EMBL" id="GIH95376.1"/>
    </source>
</evidence>
<dbReference type="AlphaFoldDB" id="A0A8J3SMN0"/>
<dbReference type="RefSeq" id="WP_204067472.1">
    <property type="nucleotide sequence ID" value="NZ_BOOJ01000052.1"/>
</dbReference>
<dbReference type="EMBL" id="BOOJ01000052">
    <property type="protein sequence ID" value="GIH95376.1"/>
    <property type="molecule type" value="Genomic_DNA"/>
</dbReference>
<reference evidence="1 2" key="1">
    <citation type="submission" date="2021-01" db="EMBL/GenBank/DDBJ databases">
        <title>Whole genome shotgun sequence of Planobispora siamensis NBRC 107568.</title>
        <authorList>
            <person name="Komaki H."/>
            <person name="Tamura T."/>
        </authorList>
    </citation>
    <scope>NUCLEOTIDE SEQUENCE [LARGE SCALE GENOMIC DNA]</scope>
    <source>
        <strain evidence="1 2">NBRC 107568</strain>
    </source>
</reference>
<evidence type="ECO:0000313" key="2">
    <source>
        <dbReference type="Proteomes" id="UP000619788"/>
    </source>
</evidence>
<name>A0A8J3SMN0_9ACTN</name>
<protein>
    <submittedName>
        <fullName evidence="1">Uncharacterized protein</fullName>
    </submittedName>
</protein>
<keyword evidence="2" id="KW-1185">Reference proteome</keyword>
<organism evidence="1 2">
    <name type="scientific">Planobispora siamensis</name>
    <dbReference type="NCBI Taxonomy" id="936338"/>
    <lineage>
        <taxon>Bacteria</taxon>
        <taxon>Bacillati</taxon>
        <taxon>Actinomycetota</taxon>
        <taxon>Actinomycetes</taxon>
        <taxon>Streptosporangiales</taxon>
        <taxon>Streptosporangiaceae</taxon>
        <taxon>Planobispora</taxon>
    </lineage>
</organism>
<sequence length="119" mass="12470">MSNDSKARTLYAVDDPRFLPGNIAPTDQIDLRHAVIVQEVEACLVDQPVTGPSLAIRLSGIVRASTDTARITLLLDPASAAGIMSEIGGLAVHIGPRFVDAFLGALNLDALSEPVPQAV</sequence>